<evidence type="ECO:0000313" key="8">
    <source>
        <dbReference type="Proteomes" id="UP000221015"/>
    </source>
</evidence>
<dbReference type="EMBL" id="PRKZ01000003">
    <property type="protein sequence ID" value="RAW50499.1"/>
    <property type="molecule type" value="Genomic_DNA"/>
</dbReference>
<dbReference type="PANTHER" id="PTHR21064:SF5">
    <property type="entry name" value="SLR1880 PROTEIN"/>
    <property type="match status" value="1"/>
</dbReference>
<proteinExistence type="predicted"/>
<evidence type="ECO:0000313" key="11">
    <source>
        <dbReference type="Proteomes" id="UP000260733"/>
    </source>
</evidence>
<dbReference type="InterPro" id="IPR050249">
    <property type="entry name" value="Pseudomonas-type_ThrB"/>
</dbReference>
<evidence type="ECO:0000313" key="2">
    <source>
        <dbReference type="EMBL" id="PDX71128.1"/>
    </source>
</evidence>
<dbReference type="InterPro" id="IPR002575">
    <property type="entry name" value="Aminoglycoside_PTrfase"/>
</dbReference>
<dbReference type="Gene3D" id="3.90.1200.10">
    <property type="match status" value="1"/>
</dbReference>
<reference evidence="7 8" key="1">
    <citation type="journal article" date="2017" name="Front. Microbiol.">
        <title>New Insights into the Diversity of the Genus Faecalibacterium.</title>
        <authorList>
            <person name="Benevides L."/>
            <person name="Burman S."/>
            <person name="Martin R."/>
            <person name="Robert V."/>
            <person name="Thomas M."/>
            <person name="Miquel S."/>
            <person name="Chain F."/>
            <person name="Sokol H."/>
            <person name="Bermudez-Humaran L.G."/>
            <person name="Morrison M."/>
            <person name="Langella P."/>
            <person name="Azevedo V.A."/>
            <person name="Chatel J.M."/>
            <person name="Soares S."/>
        </authorList>
    </citation>
    <scope>NUCLEOTIDE SEQUENCE [LARGE SCALE GENOMIC DNA]</scope>
    <source>
        <strain evidence="3 8">CNCM I 4542</strain>
        <strain evidence="2 7">CNCM I 4546</strain>
    </source>
</reference>
<dbReference type="Proteomes" id="UP000221015">
    <property type="component" value="Unassembled WGS sequence"/>
</dbReference>
<evidence type="ECO:0000313" key="5">
    <source>
        <dbReference type="EMBL" id="RAW67489.1"/>
    </source>
</evidence>
<keyword evidence="3" id="KW-0808">Transferase</keyword>
<reference evidence="6 11" key="4">
    <citation type="submission" date="2018-08" db="EMBL/GenBank/DDBJ databases">
        <title>A genome reference for cultivated species of the human gut microbiota.</title>
        <authorList>
            <person name="Zou Y."/>
            <person name="Xue W."/>
            <person name="Luo G."/>
        </authorList>
    </citation>
    <scope>NUCLEOTIDE SEQUENCE [LARGE SCALE GENOMIC DNA]</scope>
    <source>
        <strain evidence="6 11">AM37-13AC</strain>
    </source>
</reference>
<dbReference type="GO" id="GO:0016740">
    <property type="term" value="F:transferase activity"/>
    <property type="evidence" value="ECO:0007669"/>
    <property type="project" value="UniProtKB-KW"/>
</dbReference>
<dbReference type="PANTHER" id="PTHR21064">
    <property type="entry name" value="AMINOGLYCOSIDE PHOSPHOTRANSFERASE DOMAIN-CONTAINING PROTEIN-RELATED"/>
    <property type="match status" value="1"/>
</dbReference>
<dbReference type="AlphaFoldDB" id="A0A2A6ZWH9"/>
<gene>
    <name evidence="5" type="ORF">C4N21_02100</name>
    <name evidence="4" type="ORF">C4N25_05750</name>
    <name evidence="3" type="ORF">CGS50_000020</name>
    <name evidence="2" type="ORF">CGS55_13105</name>
    <name evidence="6" type="ORF">DW855_02275</name>
</gene>
<evidence type="ECO:0000313" key="4">
    <source>
        <dbReference type="EMBL" id="RAW50499.1"/>
    </source>
</evidence>
<dbReference type="Pfam" id="PF01636">
    <property type="entry name" value="APH"/>
    <property type="match status" value="1"/>
</dbReference>
<dbReference type="Proteomes" id="UP000251634">
    <property type="component" value="Unassembled WGS sequence"/>
</dbReference>
<name>A0A2A6ZWH9_9FIRM</name>
<comment type="caution">
    <text evidence="2">The sequence shown here is derived from an EMBL/GenBank/DDBJ whole genome shotgun (WGS) entry which is preliminary data.</text>
</comment>
<sequence>MKYNENEEFMMKSVTLSLLQSAANAFDFGGPVLCDAHHYGEGHINDTFVVWREDHSKRFILQRINTDTFTNPVGLMENVCGVTRHLRAKILAEGGDPARETLNVIPTLSGSTCYLDADGGAWRAYDFVEDTICLQQVGSETDFRTVAETLGKFQNQLEDYPASTLHETIARFHDTPNRYANFEKALAADALGRAKNITSEIEFIHAREQDCHVLLDQLAAGEIPLRVTHNDTKINNVLIDAATGKGICVIDLDTVMPGLSAYDFGDSIRTGANDCAEDEPDQSKVHFDLHLYEVFAKGYLSTAGASMSMAEKKSLAWGARLMTLECGIRFLTDYLEGDHYFHIARPDHNLDRARTQFTLVRQMEEVFDQMLEIVCPDNH</sequence>
<accession>A0A2A6ZWH9</accession>
<reference evidence="9 10" key="3">
    <citation type="submission" date="2018-02" db="EMBL/GenBank/DDBJ databases">
        <title>Complete genome sequencing of Faecalibacterium prausnitzii strains isolated from the human gut.</title>
        <authorList>
            <person name="Fitzgerald B.C."/>
            <person name="Shkoporov A.N."/>
            <person name="Ross P.R."/>
            <person name="Hill C."/>
        </authorList>
    </citation>
    <scope>NUCLEOTIDE SEQUENCE [LARGE SCALE GENOMIC DNA]</scope>
    <source>
        <strain evidence="5 9">APC924/119</strain>
        <strain evidence="4 10">APC942/8-14-2</strain>
    </source>
</reference>
<feature type="domain" description="Aminoglycoside phosphotransferase" evidence="1">
    <location>
        <begin position="40"/>
        <end position="270"/>
    </location>
</feature>
<dbReference type="RefSeq" id="WP_005926939.1">
    <property type="nucleotide sequence ID" value="NZ_JAEKBY010000002.1"/>
</dbReference>
<protein>
    <submittedName>
        <fullName evidence="3">Aminoglycoside phosphotransferase family protein</fullName>
    </submittedName>
    <submittedName>
        <fullName evidence="2">Mucin desulfatase</fullName>
    </submittedName>
</protein>
<evidence type="ECO:0000313" key="6">
    <source>
        <dbReference type="EMBL" id="RGC21268.1"/>
    </source>
</evidence>
<dbReference type="EMBL" id="NMTS02000001">
    <property type="protein sequence ID" value="PLK30069.1"/>
    <property type="molecule type" value="Genomic_DNA"/>
</dbReference>
<evidence type="ECO:0000313" key="3">
    <source>
        <dbReference type="EMBL" id="PLK30069.1"/>
    </source>
</evidence>
<dbReference type="OrthoDB" id="526037at2"/>
<evidence type="ECO:0000313" key="10">
    <source>
        <dbReference type="Proteomes" id="UP000251634"/>
    </source>
</evidence>
<evidence type="ECO:0000313" key="9">
    <source>
        <dbReference type="Proteomes" id="UP000250550"/>
    </source>
</evidence>
<reference evidence="2" key="2">
    <citation type="submission" date="2017-07" db="EMBL/GenBank/DDBJ databases">
        <authorList>
            <person name="Sun Z.S."/>
            <person name="Albrecht U."/>
            <person name="Echele G."/>
            <person name="Lee C.C."/>
        </authorList>
    </citation>
    <scope>NUCLEOTIDE SEQUENCE</scope>
    <source>
        <strain evidence="3">CNCM I 4542</strain>
        <strain evidence="2">CNCM I 4546</strain>
    </source>
</reference>
<dbReference type="SUPFAM" id="SSF56112">
    <property type="entry name" value="Protein kinase-like (PK-like)"/>
    <property type="match status" value="1"/>
</dbReference>
<evidence type="ECO:0000313" key="7">
    <source>
        <dbReference type="Proteomes" id="UP000219901"/>
    </source>
</evidence>
<evidence type="ECO:0000259" key="1">
    <source>
        <dbReference type="Pfam" id="PF01636"/>
    </source>
</evidence>
<dbReference type="Proteomes" id="UP000219901">
    <property type="component" value="Unassembled WGS sequence"/>
</dbReference>
<dbReference type="Proteomes" id="UP000250550">
    <property type="component" value="Unassembled WGS sequence"/>
</dbReference>
<dbReference type="EMBL" id="PRLF01000001">
    <property type="protein sequence ID" value="RAW67489.1"/>
    <property type="molecule type" value="Genomic_DNA"/>
</dbReference>
<dbReference type="Proteomes" id="UP000260733">
    <property type="component" value="Unassembled WGS sequence"/>
</dbReference>
<dbReference type="EMBL" id="NMTV01000071">
    <property type="protein sequence ID" value="PDX71128.1"/>
    <property type="molecule type" value="Genomic_DNA"/>
</dbReference>
<organism evidence="2 7">
    <name type="scientific">Faecalibacterium prausnitzii</name>
    <dbReference type="NCBI Taxonomy" id="853"/>
    <lineage>
        <taxon>Bacteria</taxon>
        <taxon>Bacillati</taxon>
        <taxon>Bacillota</taxon>
        <taxon>Clostridia</taxon>
        <taxon>Eubacteriales</taxon>
        <taxon>Oscillospiraceae</taxon>
        <taxon>Faecalibacterium</taxon>
    </lineage>
</organism>
<dbReference type="InterPro" id="IPR011009">
    <property type="entry name" value="Kinase-like_dom_sf"/>
</dbReference>
<dbReference type="EMBL" id="QVFB01000002">
    <property type="protein sequence ID" value="RGC21268.1"/>
    <property type="molecule type" value="Genomic_DNA"/>
</dbReference>